<evidence type="ECO:0000313" key="1">
    <source>
        <dbReference type="EMBL" id="SFI09547.1"/>
    </source>
</evidence>
<proteinExistence type="predicted"/>
<organism evidence="1 2">
    <name type="scientific">Tindallia magadiensis</name>
    <dbReference type="NCBI Taxonomy" id="69895"/>
    <lineage>
        <taxon>Bacteria</taxon>
        <taxon>Bacillati</taxon>
        <taxon>Bacillota</taxon>
        <taxon>Clostridia</taxon>
        <taxon>Peptostreptococcales</taxon>
        <taxon>Tindalliaceae</taxon>
        <taxon>Tindallia</taxon>
    </lineage>
</organism>
<sequence>MVPLSTDPDPHLSNQLILQNIKRSVSQNQKYQVTLSLIRVHLNNRFMTKSRNLKDKNQS</sequence>
<protein>
    <submittedName>
        <fullName evidence="1">Uncharacterized protein</fullName>
    </submittedName>
</protein>
<evidence type="ECO:0000313" key="2">
    <source>
        <dbReference type="Proteomes" id="UP000199287"/>
    </source>
</evidence>
<keyword evidence="2" id="KW-1185">Reference proteome</keyword>
<gene>
    <name evidence="1" type="ORF">SAMN05192551_106126</name>
</gene>
<dbReference type="EMBL" id="FOQA01000006">
    <property type="protein sequence ID" value="SFI09547.1"/>
    <property type="molecule type" value="Genomic_DNA"/>
</dbReference>
<dbReference type="STRING" id="69895.SAMN05192551_106126"/>
<dbReference type="AlphaFoldDB" id="A0A1I3FEF1"/>
<accession>A0A1I3FEF1</accession>
<dbReference type="Proteomes" id="UP000199287">
    <property type="component" value="Unassembled WGS sequence"/>
</dbReference>
<name>A0A1I3FEF1_9FIRM</name>
<reference evidence="2" key="1">
    <citation type="submission" date="2016-10" db="EMBL/GenBank/DDBJ databases">
        <authorList>
            <person name="Varghese N."/>
            <person name="Submissions S."/>
        </authorList>
    </citation>
    <scope>NUCLEOTIDE SEQUENCE [LARGE SCALE GENOMIC DNA]</scope>
    <source>
        <strain evidence="2">Z-7934</strain>
    </source>
</reference>